<evidence type="ECO:0000313" key="2">
    <source>
        <dbReference type="Proteomes" id="UP000050700"/>
    </source>
</evidence>
<name>A0A158SZV4_HAEIF</name>
<proteinExistence type="predicted"/>
<organism evidence="1 2">
    <name type="scientific">Haemophilus influenzae</name>
    <dbReference type="NCBI Taxonomy" id="727"/>
    <lineage>
        <taxon>Bacteria</taxon>
        <taxon>Pseudomonadati</taxon>
        <taxon>Pseudomonadota</taxon>
        <taxon>Gammaproteobacteria</taxon>
        <taxon>Pasteurellales</taxon>
        <taxon>Pasteurellaceae</taxon>
        <taxon>Haemophilus</taxon>
    </lineage>
</organism>
<comment type="caution">
    <text evidence="1">The sequence shown here is derived from an EMBL/GenBank/DDBJ whole genome shotgun (WGS) entry which is preliminary data.</text>
</comment>
<sequence length="46" mass="5909">MQMIINKPIDYYYNHHYYHRHSPIFNYYNKENRCDFLNFPLQLQQP</sequence>
<dbReference type="Proteomes" id="UP000050700">
    <property type="component" value="Unassembled WGS sequence"/>
</dbReference>
<reference evidence="1 2" key="1">
    <citation type="submission" date="2014-05" db="EMBL/GenBank/DDBJ databases">
        <title>Methylome analysis of the phasevarions of Haemophilus influenzae.</title>
        <authorList>
            <person name="Atack J.M."/>
            <person name="Fox K.L."/>
            <person name="Power P.M."/>
            <person name="Clark T."/>
            <person name="Jurcisek J."/>
            <person name="Korlach J."/>
            <person name="Bakaletz L.O."/>
            <person name="Jennings M.P."/>
        </authorList>
    </citation>
    <scope>NUCLEOTIDE SEQUENCE [LARGE SCALE GENOMIC DNA]</scope>
    <source>
        <strain evidence="1 2">1209</strain>
    </source>
</reference>
<dbReference type="AlphaFoldDB" id="A0A158SZV4"/>
<accession>A0A158SZV4</accession>
<protein>
    <submittedName>
        <fullName evidence="1">Uncharacterized protein</fullName>
    </submittedName>
</protein>
<dbReference type="EMBL" id="JMQP01000002">
    <property type="protein sequence ID" value="KIS36398.1"/>
    <property type="molecule type" value="Genomic_DNA"/>
</dbReference>
<gene>
    <name evidence="1" type="ORF">NTHI1209_02047</name>
</gene>
<evidence type="ECO:0000313" key="1">
    <source>
        <dbReference type="EMBL" id="KIS36398.1"/>
    </source>
</evidence>